<proteinExistence type="predicted"/>
<dbReference type="PROSITE" id="PS50893">
    <property type="entry name" value="ABC_TRANSPORTER_2"/>
    <property type="match status" value="1"/>
</dbReference>
<dbReference type="InterPro" id="IPR050093">
    <property type="entry name" value="ABC_SmlMolc_Importer"/>
</dbReference>
<organism evidence="5 6">
    <name type="scientific">Skermanella cutis</name>
    <dbReference type="NCBI Taxonomy" id="2775420"/>
    <lineage>
        <taxon>Bacteria</taxon>
        <taxon>Pseudomonadati</taxon>
        <taxon>Pseudomonadota</taxon>
        <taxon>Alphaproteobacteria</taxon>
        <taxon>Rhodospirillales</taxon>
        <taxon>Azospirillaceae</taxon>
        <taxon>Skermanella</taxon>
    </lineage>
</organism>
<dbReference type="InterPro" id="IPR003439">
    <property type="entry name" value="ABC_transporter-like_ATP-bd"/>
</dbReference>
<dbReference type="SUPFAM" id="SSF52540">
    <property type="entry name" value="P-loop containing nucleoside triphosphate hydrolases"/>
    <property type="match status" value="1"/>
</dbReference>
<dbReference type="EMBL" id="CP067420">
    <property type="protein sequence ID" value="QQP88469.1"/>
    <property type="molecule type" value="Genomic_DNA"/>
</dbReference>
<dbReference type="Proteomes" id="UP000595197">
    <property type="component" value="Chromosome"/>
</dbReference>
<dbReference type="RefSeq" id="WP_201073417.1">
    <property type="nucleotide sequence ID" value="NZ_CP067420.1"/>
</dbReference>
<dbReference type="PANTHER" id="PTHR42781">
    <property type="entry name" value="SPERMIDINE/PUTRESCINE IMPORT ATP-BINDING PROTEIN POTA"/>
    <property type="match status" value="1"/>
</dbReference>
<protein>
    <submittedName>
        <fullName evidence="5">ABC transporter ATP-binding protein</fullName>
    </submittedName>
</protein>
<dbReference type="InterPro" id="IPR027417">
    <property type="entry name" value="P-loop_NTPase"/>
</dbReference>
<keyword evidence="2" id="KW-0547">Nucleotide-binding</keyword>
<sequence>MAGLVLDGVTKRFGQAAAVDRVGLAVANGEFLAVLGPSGCGKTTLLRLIAGFEQVDGGSITIGDRLVSAPRHHVPAERRRVGIVFQSYALWPHLTVAGNVGYPLTVAGIRGQAYEARVDAALDLVGLAGYGARRPAELSGGQRQRVALARCLVMEPSLVLLDEPLANLDVHLRASMEDEFAAFHAKTGATMVYITHDQAEAMALADRIAVMDGGRIVQVAPPRSLYAEPETPMVAGFIGKGAVVEVTVLEVEDARALVRIGDATARLRCRAGTTAGPALACLRPEGLVPGGEGLAATVRRATYKGGATSLEVVPDALPDASLPLLIGDGPVPEPGAPLRVSVRDGWVIPAAR</sequence>
<evidence type="ECO:0000256" key="1">
    <source>
        <dbReference type="ARBA" id="ARBA00022448"/>
    </source>
</evidence>
<accession>A0ABX7B4A9</accession>
<dbReference type="GO" id="GO:0005524">
    <property type="term" value="F:ATP binding"/>
    <property type="evidence" value="ECO:0007669"/>
    <property type="project" value="UniProtKB-KW"/>
</dbReference>
<dbReference type="PROSITE" id="PS00211">
    <property type="entry name" value="ABC_TRANSPORTER_1"/>
    <property type="match status" value="1"/>
</dbReference>
<dbReference type="Pfam" id="PF00005">
    <property type="entry name" value="ABC_tran"/>
    <property type="match status" value="1"/>
</dbReference>
<dbReference type="InterPro" id="IPR003593">
    <property type="entry name" value="AAA+_ATPase"/>
</dbReference>
<evidence type="ECO:0000256" key="2">
    <source>
        <dbReference type="ARBA" id="ARBA00022741"/>
    </source>
</evidence>
<dbReference type="SMART" id="SM00382">
    <property type="entry name" value="AAA"/>
    <property type="match status" value="1"/>
</dbReference>
<name>A0ABX7B4A9_9PROT</name>
<evidence type="ECO:0000313" key="5">
    <source>
        <dbReference type="EMBL" id="QQP88469.1"/>
    </source>
</evidence>
<dbReference type="PANTHER" id="PTHR42781:SF4">
    <property type="entry name" value="SPERMIDINE_PUTRESCINE IMPORT ATP-BINDING PROTEIN POTA"/>
    <property type="match status" value="1"/>
</dbReference>
<dbReference type="InterPro" id="IPR017871">
    <property type="entry name" value="ABC_transporter-like_CS"/>
</dbReference>
<evidence type="ECO:0000256" key="3">
    <source>
        <dbReference type="ARBA" id="ARBA00022840"/>
    </source>
</evidence>
<gene>
    <name evidence="5" type="ORF">IGS68_20870</name>
</gene>
<reference evidence="5" key="1">
    <citation type="submission" date="2021-02" db="EMBL/GenBank/DDBJ databases">
        <title>Skermanella TT6 skin isolate.</title>
        <authorList>
            <person name="Lee K."/>
            <person name="Ganzorig M."/>
        </authorList>
    </citation>
    <scope>NUCLEOTIDE SEQUENCE</scope>
    <source>
        <strain evidence="5">TT6</strain>
    </source>
</reference>
<evidence type="ECO:0000259" key="4">
    <source>
        <dbReference type="PROSITE" id="PS50893"/>
    </source>
</evidence>
<evidence type="ECO:0000313" key="6">
    <source>
        <dbReference type="Proteomes" id="UP000595197"/>
    </source>
</evidence>
<keyword evidence="6" id="KW-1185">Reference proteome</keyword>
<dbReference type="Gene3D" id="3.40.50.300">
    <property type="entry name" value="P-loop containing nucleotide triphosphate hydrolases"/>
    <property type="match status" value="1"/>
</dbReference>
<keyword evidence="1" id="KW-0813">Transport</keyword>
<feature type="domain" description="ABC transporter" evidence="4">
    <location>
        <begin position="4"/>
        <end position="238"/>
    </location>
</feature>
<keyword evidence="3 5" id="KW-0067">ATP-binding</keyword>